<name>A0ABV7U8P7_9RHOB</name>
<evidence type="ECO:0000313" key="2">
    <source>
        <dbReference type="Proteomes" id="UP001595539"/>
    </source>
</evidence>
<gene>
    <name evidence="1" type="ORF">ACFOM8_17660</name>
</gene>
<organism evidence="1 2">
    <name type="scientific">Paracoccus angustae</name>
    <dbReference type="NCBI Taxonomy" id="1671480"/>
    <lineage>
        <taxon>Bacteria</taxon>
        <taxon>Pseudomonadati</taxon>
        <taxon>Pseudomonadota</taxon>
        <taxon>Alphaproteobacteria</taxon>
        <taxon>Rhodobacterales</taxon>
        <taxon>Paracoccaceae</taxon>
        <taxon>Paracoccus</taxon>
    </lineage>
</organism>
<dbReference type="InterPro" id="IPR012334">
    <property type="entry name" value="Pectin_lyas_fold"/>
</dbReference>
<dbReference type="InterPro" id="IPR011050">
    <property type="entry name" value="Pectin_lyase_fold/virulence"/>
</dbReference>
<dbReference type="EMBL" id="JBHRXY010000023">
    <property type="protein sequence ID" value="MFC3631266.1"/>
    <property type="molecule type" value="Genomic_DNA"/>
</dbReference>
<comment type="caution">
    <text evidence="1">The sequence shown here is derived from an EMBL/GenBank/DDBJ whole genome shotgun (WGS) entry which is preliminary data.</text>
</comment>
<dbReference type="SUPFAM" id="SSF51126">
    <property type="entry name" value="Pectin lyase-like"/>
    <property type="match status" value="1"/>
</dbReference>
<evidence type="ECO:0000313" key="1">
    <source>
        <dbReference type="EMBL" id="MFC3631266.1"/>
    </source>
</evidence>
<protein>
    <recommendedName>
        <fullName evidence="3">Right-handed parallel beta-helix repeat-containing protein</fullName>
    </recommendedName>
</protein>
<keyword evidence="2" id="KW-1185">Reference proteome</keyword>
<reference evidence="2" key="1">
    <citation type="journal article" date="2019" name="Int. J. Syst. Evol. Microbiol.">
        <title>The Global Catalogue of Microorganisms (GCM) 10K type strain sequencing project: providing services to taxonomists for standard genome sequencing and annotation.</title>
        <authorList>
            <consortium name="The Broad Institute Genomics Platform"/>
            <consortium name="The Broad Institute Genome Sequencing Center for Infectious Disease"/>
            <person name="Wu L."/>
            <person name="Ma J."/>
        </authorList>
    </citation>
    <scope>NUCLEOTIDE SEQUENCE [LARGE SCALE GENOMIC DNA]</scope>
    <source>
        <strain evidence="2">KCTC 42473</strain>
    </source>
</reference>
<dbReference type="Proteomes" id="UP001595539">
    <property type="component" value="Unassembled WGS sequence"/>
</dbReference>
<dbReference type="RefSeq" id="WP_377763477.1">
    <property type="nucleotide sequence ID" value="NZ_JBHRXY010000023.1"/>
</dbReference>
<dbReference type="Gene3D" id="2.160.20.10">
    <property type="entry name" value="Single-stranded right-handed beta-helix, Pectin lyase-like"/>
    <property type="match status" value="1"/>
</dbReference>
<proteinExistence type="predicted"/>
<feature type="non-terminal residue" evidence="1">
    <location>
        <position position="701"/>
    </location>
</feature>
<accession>A0ABV7U8P7</accession>
<sequence length="701" mass="74839">MKIDFNFAPDTRVTLAANGQTESVDLWSRAHKLLQGHAGRINVYDQALSAPSSGSAVARGDGKTTLNLLDVRDAGDVALSMQADRKAVVRAQRQQKRGHPSGEGYWLPVDGSNRFVCEPGQRHRKIYVSLSSSALTRATIAAHATAAGTATTEAQVTGAWLLARPQYGGTPQMAIHQDVLALYRAAVVADNQPCRSDHYFLERGHDYSGFDWGGLMGEDELHPMVIAAWGAGAAPVVRLANNFLASPYCVFRDVQTNREKLRQWYTFCHAYDHVDIGLAMELSNNWLVTVRETTILRAWYDAPLSVSSDGKWVANGNHLPGIYAGTEGIVIDSCLIDHAGWADGYDHNGSATMPQPVTMFSHAIYLSEGSLDVTIRDNLLSRASSCGVQLRAGVHLEGNLFVDNNLQAAVNSFAGTAQFNNMLDNVAFSAGYKRVAYSEGAVDWGYDVNGPLSAMKGNVIAHRANPDDPAEVAAKPGTNWLYGVSTSAKLADDTQSWKWSSQNRGVEGIPAATLDQTTIQRFAGTLAGQASRTIAEFVADTAAAPSIGDVVRQGVRWTKSRFGRPVPARTTPADLVFLPDPDLDGFRWDNRYNWSTGDLPGAHAADTVDLAGNFVRFGLANAGIAALKSGGGTLDVASGRLTAGALTDALEARIRQAGQLWIGGAAHPLAVRATAGRLALTGKAAALDLHAGGQAQVLLGP</sequence>
<evidence type="ECO:0008006" key="3">
    <source>
        <dbReference type="Google" id="ProtNLM"/>
    </source>
</evidence>